<dbReference type="NCBIfam" id="NF002528">
    <property type="entry name" value="PRK01966.1-4"/>
    <property type="match status" value="1"/>
</dbReference>
<feature type="binding site" evidence="15">
    <location>
        <position position="307"/>
    </location>
    <ligand>
        <name>Mg(2+)</name>
        <dbReference type="ChEBI" id="CHEBI:18420"/>
        <label>1</label>
    </ligand>
</feature>
<dbReference type="Gene3D" id="3.30.1490.20">
    <property type="entry name" value="ATP-grasp fold, A domain"/>
    <property type="match status" value="1"/>
</dbReference>
<dbReference type="SUPFAM" id="SSF52440">
    <property type="entry name" value="PreATP-grasp domain"/>
    <property type="match status" value="1"/>
</dbReference>
<evidence type="ECO:0000256" key="15">
    <source>
        <dbReference type="PIRSR" id="PIRSR039102-3"/>
    </source>
</evidence>
<feature type="binding site" evidence="15">
    <location>
        <position position="320"/>
    </location>
    <ligand>
        <name>Mg(2+)</name>
        <dbReference type="ChEBI" id="CHEBI:18420"/>
        <label>1</label>
    </ligand>
</feature>
<feature type="domain" description="ATP-grasp" evidence="17">
    <location>
        <begin position="146"/>
        <end position="353"/>
    </location>
</feature>
<dbReference type="InterPro" id="IPR005905">
    <property type="entry name" value="D_ala_D_ala"/>
</dbReference>
<evidence type="ECO:0000256" key="10">
    <source>
        <dbReference type="ARBA" id="ARBA00023211"/>
    </source>
</evidence>
<gene>
    <name evidence="13" type="primary">ddl</name>
    <name evidence="18" type="ORF">E7027_00700</name>
</gene>
<feature type="active site" evidence="14">
    <location>
        <position position="28"/>
    </location>
</feature>
<keyword evidence="8 13" id="KW-0133">Cell shape</keyword>
<evidence type="ECO:0000256" key="9">
    <source>
        <dbReference type="ARBA" id="ARBA00022984"/>
    </source>
</evidence>
<keyword evidence="4 15" id="KW-0479">Metal-binding</keyword>
<evidence type="ECO:0000256" key="11">
    <source>
        <dbReference type="ARBA" id="ARBA00023316"/>
    </source>
</evidence>
<dbReference type="GO" id="GO:0071555">
    <property type="term" value="P:cell wall organization"/>
    <property type="evidence" value="ECO:0007669"/>
    <property type="project" value="UniProtKB-KW"/>
</dbReference>
<keyword evidence="7 15" id="KW-0460">Magnesium</keyword>
<dbReference type="HAMAP" id="MF_00047">
    <property type="entry name" value="Dala_Dala_lig"/>
    <property type="match status" value="1"/>
</dbReference>
<feature type="active site" evidence="14">
    <location>
        <position position="331"/>
    </location>
</feature>
<dbReference type="PROSITE" id="PS50975">
    <property type="entry name" value="ATP_GRASP"/>
    <property type="match status" value="1"/>
</dbReference>
<evidence type="ECO:0000256" key="7">
    <source>
        <dbReference type="ARBA" id="ARBA00022842"/>
    </source>
</evidence>
<dbReference type="NCBIfam" id="TIGR01205">
    <property type="entry name" value="D_ala_D_alaTIGR"/>
    <property type="match status" value="1"/>
</dbReference>
<evidence type="ECO:0000313" key="19">
    <source>
        <dbReference type="Proteomes" id="UP000725649"/>
    </source>
</evidence>
<dbReference type="EMBL" id="SUVG01000001">
    <property type="protein sequence ID" value="MBE6420659.1"/>
    <property type="molecule type" value="Genomic_DNA"/>
</dbReference>
<dbReference type="Pfam" id="PF07478">
    <property type="entry name" value="Dala_Dala_lig_C"/>
    <property type="match status" value="1"/>
</dbReference>
<keyword evidence="9 13" id="KW-0573">Peptidoglycan synthesis</keyword>
<dbReference type="Gene3D" id="3.40.50.20">
    <property type="match status" value="1"/>
</dbReference>
<dbReference type="PROSITE" id="PS00844">
    <property type="entry name" value="DALA_DALA_LIGASE_2"/>
    <property type="match status" value="1"/>
</dbReference>
<dbReference type="InterPro" id="IPR013815">
    <property type="entry name" value="ATP_grasp_subdomain_1"/>
</dbReference>
<dbReference type="GO" id="GO:0005829">
    <property type="term" value="C:cytosol"/>
    <property type="evidence" value="ECO:0007669"/>
    <property type="project" value="TreeGrafter"/>
</dbReference>
<keyword evidence="3 13" id="KW-0436">Ligase</keyword>
<evidence type="ECO:0000256" key="13">
    <source>
        <dbReference type="HAMAP-Rule" id="MF_00047"/>
    </source>
</evidence>
<dbReference type="EC" id="6.3.2.4" evidence="13"/>
<evidence type="ECO:0000313" key="18">
    <source>
        <dbReference type="EMBL" id="MBE6420659.1"/>
    </source>
</evidence>
<keyword evidence="13" id="KW-0963">Cytoplasm</keyword>
<feature type="active site" evidence="14">
    <location>
        <position position="193"/>
    </location>
</feature>
<feature type="binding site" evidence="15">
    <location>
        <position position="322"/>
    </location>
    <ligand>
        <name>Mg(2+)</name>
        <dbReference type="ChEBI" id="CHEBI:18420"/>
        <label>2</label>
    </ligand>
</feature>
<evidence type="ECO:0000256" key="14">
    <source>
        <dbReference type="PIRSR" id="PIRSR039102-1"/>
    </source>
</evidence>
<dbReference type="PANTHER" id="PTHR23132:SF25">
    <property type="entry name" value="D-ALANINE--D-ALANINE LIGASE A"/>
    <property type="match status" value="1"/>
</dbReference>
<comment type="function">
    <text evidence="13">Cell wall formation.</text>
</comment>
<proteinExistence type="inferred from homology"/>
<evidence type="ECO:0000256" key="8">
    <source>
        <dbReference type="ARBA" id="ARBA00022960"/>
    </source>
</evidence>
<dbReference type="InterPro" id="IPR016185">
    <property type="entry name" value="PreATP-grasp_dom_sf"/>
</dbReference>
<comment type="subcellular location">
    <subcellularLocation>
        <location evidence="13">Cytoplasm</location>
    </subcellularLocation>
</comment>
<evidence type="ECO:0000256" key="1">
    <source>
        <dbReference type="ARBA" id="ARBA00001936"/>
    </source>
</evidence>
<dbReference type="Proteomes" id="UP000725649">
    <property type="component" value="Unassembled WGS sequence"/>
</dbReference>
<name>A0A928DPD4_9BACT</name>
<evidence type="ECO:0000256" key="16">
    <source>
        <dbReference type="PROSITE-ProRule" id="PRU00409"/>
    </source>
</evidence>
<comment type="cofactor">
    <cofactor evidence="15">
        <name>Mg(2+)</name>
        <dbReference type="ChEBI" id="CHEBI:18420"/>
    </cofactor>
    <cofactor evidence="15">
        <name>Mn(2+)</name>
        <dbReference type="ChEBI" id="CHEBI:29035"/>
    </cofactor>
    <text evidence="15">Binds 2 magnesium or manganese ions per subunit.</text>
</comment>
<feature type="binding site" evidence="15">
    <location>
        <position position="320"/>
    </location>
    <ligand>
        <name>Mg(2+)</name>
        <dbReference type="ChEBI" id="CHEBI:18420"/>
        <label>2</label>
    </ligand>
</feature>
<comment type="pathway">
    <text evidence="13">Cell wall biogenesis; peptidoglycan biosynthesis.</text>
</comment>
<keyword evidence="5 16" id="KW-0547">Nucleotide-binding</keyword>
<dbReference type="GO" id="GO:0008716">
    <property type="term" value="F:D-alanine-D-alanine ligase activity"/>
    <property type="evidence" value="ECO:0007669"/>
    <property type="project" value="UniProtKB-UniRule"/>
</dbReference>
<accession>A0A928DPD4</accession>
<comment type="similarity">
    <text evidence="2 13">Belongs to the D-alanine--D-alanine ligase family.</text>
</comment>
<dbReference type="PANTHER" id="PTHR23132">
    <property type="entry name" value="D-ALANINE--D-ALANINE LIGASE"/>
    <property type="match status" value="1"/>
</dbReference>
<evidence type="ECO:0000259" key="17">
    <source>
        <dbReference type="PROSITE" id="PS50975"/>
    </source>
</evidence>
<reference evidence="18" key="1">
    <citation type="submission" date="2019-04" db="EMBL/GenBank/DDBJ databases">
        <title>Evolution of Biomass-Degrading Anaerobic Consortia Revealed by Metagenomics.</title>
        <authorList>
            <person name="Peng X."/>
        </authorList>
    </citation>
    <scope>NUCLEOTIDE SEQUENCE</scope>
    <source>
        <strain evidence="18">SIG66</strain>
    </source>
</reference>
<evidence type="ECO:0000256" key="4">
    <source>
        <dbReference type="ARBA" id="ARBA00022723"/>
    </source>
</evidence>
<dbReference type="InterPro" id="IPR000291">
    <property type="entry name" value="D-Ala_lig_Van_CS"/>
</dbReference>
<organism evidence="18 19">
    <name type="scientific">Candidatus Avelusimicrobium gallicola</name>
    <dbReference type="NCBI Taxonomy" id="2562704"/>
    <lineage>
        <taxon>Bacteria</taxon>
        <taxon>Pseudomonadati</taxon>
        <taxon>Elusimicrobiota</taxon>
        <taxon>Elusimicrobia</taxon>
        <taxon>Elusimicrobiales</taxon>
        <taxon>Elusimicrobiaceae</taxon>
        <taxon>Candidatus Avelusimicrobium</taxon>
    </lineage>
</organism>
<evidence type="ECO:0000256" key="12">
    <source>
        <dbReference type="ARBA" id="ARBA00047614"/>
    </source>
</evidence>
<dbReference type="SUPFAM" id="SSF56059">
    <property type="entry name" value="Glutathione synthetase ATP-binding domain-like"/>
    <property type="match status" value="1"/>
</dbReference>
<dbReference type="Pfam" id="PF01820">
    <property type="entry name" value="Dala_Dala_lig_N"/>
    <property type="match status" value="1"/>
</dbReference>
<dbReference type="GO" id="GO:0005524">
    <property type="term" value="F:ATP binding"/>
    <property type="evidence" value="ECO:0007669"/>
    <property type="project" value="UniProtKB-UniRule"/>
</dbReference>
<comment type="catalytic activity">
    <reaction evidence="12 13">
        <text>2 D-alanine + ATP = D-alanyl-D-alanine + ADP + phosphate + H(+)</text>
        <dbReference type="Rhea" id="RHEA:11224"/>
        <dbReference type="ChEBI" id="CHEBI:15378"/>
        <dbReference type="ChEBI" id="CHEBI:30616"/>
        <dbReference type="ChEBI" id="CHEBI:43474"/>
        <dbReference type="ChEBI" id="CHEBI:57416"/>
        <dbReference type="ChEBI" id="CHEBI:57822"/>
        <dbReference type="ChEBI" id="CHEBI:456216"/>
        <dbReference type="EC" id="6.3.2.4"/>
    </reaction>
</comment>
<sequence length="369" mass="40908">MQIRPFNYRRKNMACLNVVVLYGGKSTEHEVSVHSAQTVCARLQAQPEKYRVYPVFIDKKGYWFLQETCGEQTPQDKPLTPVLRTDAHLMSLDGTFTLKADVVFPVLHGTNCEDGTLQGFLETLDLPYVGCGVLASAMGMDKEISKLIARKTGAEVLPYCVVSRGQDYDKQELETWVKEAGLPVFVKPVRLGSSVGVRKVKEISELHEAVSFALQFDTDVMIEKGVDCAREIFCALYGEGQTVKASACGELRTVAGEFFDYNAKYVVAGGCETNVPADLPEDVQACMREDSQAIFRALRCSGLARVDFLMDKEGRYYFSEINTLPGMSDTSLFPQLFEAGGENYNDILDGLIQLALAVHARKAELSLTR</sequence>
<protein>
    <recommendedName>
        <fullName evidence="13">D-alanine--D-alanine ligase</fullName>
        <ecNumber evidence="13">6.3.2.4</ecNumber>
    </recommendedName>
    <alternativeName>
        <fullName evidence="13">D-Ala-D-Ala ligase</fullName>
    </alternativeName>
    <alternativeName>
        <fullName evidence="13">D-alanylalanine synthetase</fullName>
    </alternativeName>
</protein>
<evidence type="ECO:0000256" key="5">
    <source>
        <dbReference type="ARBA" id="ARBA00022741"/>
    </source>
</evidence>
<dbReference type="GO" id="GO:0046872">
    <property type="term" value="F:metal ion binding"/>
    <property type="evidence" value="ECO:0007669"/>
    <property type="project" value="UniProtKB-KW"/>
</dbReference>
<dbReference type="PIRSF" id="PIRSF039102">
    <property type="entry name" value="Ddl/VanB"/>
    <property type="match status" value="1"/>
</dbReference>
<dbReference type="AlphaFoldDB" id="A0A928DPD4"/>
<evidence type="ECO:0000256" key="3">
    <source>
        <dbReference type="ARBA" id="ARBA00022598"/>
    </source>
</evidence>
<dbReference type="Gene3D" id="3.30.470.20">
    <property type="entry name" value="ATP-grasp fold, B domain"/>
    <property type="match status" value="1"/>
</dbReference>
<comment type="cofactor">
    <cofactor evidence="1">
        <name>Mn(2+)</name>
        <dbReference type="ChEBI" id="CHEBI:29035"/>
    </cofactor>
</comment>
<dbReference type="InterPro" id="IPR011127">
    <property type="entry name" value="Dala_Dala_lig_N"/>
</dbReference>
<keyword evidence="11 13" id="KW-0961">Cell wall biogenesis/degradation</keyword>
<dbReference type="GO" id="GO:0008360">
    <property type="term" value="P:regulation of cell shape"/>
    <property type="evidence" value="ECO:0007669"/>
    <property type="project" value="UniProtKB-KW"/>
</dbReference>
<dbReference type="InterPro" id="IPR011095">
    <property type="entry name" value="Dala_Dala_lig_C"/>
</dbReference>
<dbReference type="GO" id="GO:0009252">
    <property type="term" value="P:peptidoglycan biosynthetic process"/>
    <property type="evidence" value="ECO:0007669"/>
    <property type="project" value="UniProtKB-UniRule"/>
</dbReference>
<dbReference type="InterPro" id="IPR011761">
    <property type="entry name" value="ATP-grasp"/>
</dbReference>
<dbReference type="PROSITE" id="PS00843">
    <property type="entry name" value="DALA_DALA_LIGASE_1"/>
    <property type="match status" value="1"/>
</dbReference>
<keyword evidence="6 16" id="KW-0067">ATP-binding</keyword>
<comment type="caution">
    <text evidence="18">The sequence shown here is derived from an EMBL/GenBank/DDBJ whole genome shotgun (WGS) entry which is preliminary data.</text>
</comment>
<evidence type="ECO:0000256" key="6">
    <source>
        <dbReference type="ARBA" id="ARBA00022840"/>
    </source>
</evidence>
<keyword evidence="10 15" id="KW-0464">Manganese</keyword>
<evidence type="ECO:0000256" key="2">
    <source>
        <dbReference type="ARBA" id="ARBA00010871"/>
    </source>
</evidence>